<reference evidence="1 2" key="1">
    <citation type="journal article" date="2023" name="Antimicrob. Agents Chemother.">
        <title>Phage-antibiotic combinations against multidrug-resistant Pseudomonas aeruginosa in in vitro static and dynamic biofilm models.</title>
        <authorList>
            <person name="Holger D.J."/>
            <person name="El Ghali A."/>
            <person name="Bhutani N."/>
            <person name="Lev K.L."/>
            <person name="Stamper K."/>
            <person name="Kebriaei R."/>
            <person name="Kunz Coyne A.J."/>
            <person name="Morisette T."/>
            <person name="Shah R."/>
            <person name="Alexander J."/>
            <person name="Lehman S.M."/>
            <person name="Rojas L.J."/>
            <person name="Marshall S.H."/>
            <person name="Bonomo R.A."/>
            <person name="Rybak M.J."/>
        </authorList>
    </citation>
    <scope>NUCLEOTIDE SEQUENCE [LARGE SCALE GENOMIC DNA]</scope>
</reference>
<protein>
    <recommendedName>
        <fullName evidence="3">Phage protein</fullName>
    </recommendedName>
</protein>
<evidence type="ECO:0000313" key="2">
    <source>
        <dbReference type="Proteomes" id="UP001303368"/>
    </source>
</evidence>
<proteinExistence type="predicted"/>
<sequence>MIVSNPTNGSVKVLPRFHLWSIVNPSKRTFQTGESI</sequence>
<keyword evidence="2" id="KW-1185">Reference proteome</keyword>
<evidence type="ECO:0000313" key="1">
    <source>
        <dbReference type="EMBL" id="WNG73433.1"/>
    </source>
</evidence>
<organism evidence="1 2">
    <name type="scientific">Pseudomonas phage 109</name>
    <dbReference type="NCBI Taxonomy" id="3056216"/>
    <lineage>
        <taxon>Viruses</taxon>
        <taxon>Duplodnaviria</taxon>
        <taxon>Heunggongvirae</taxon>
        <taxon>Uroviricota</taxon>
        <taxon>Caudoviricetes</taxon>
        <taxon>Lindbergviridae</taxon>
        <taxon>Pbunavirus</taxon>
        <taxon>Pbunavirus pv109</taxon>
    </lineage>
</organism>
<name>A0AAX4B0C2_9CAUD</name>
<dbReference type="Proteomes" id="UP001303368">
    <property type="component" value="Segment"/>
</dbReference>
<dbReference type="EMBL" id="OQ831730">
    <property type="protein sequence ID" value="WNG73433.1"/>
    <property type="molecule type" value="Genomic_DNA"/>
</dbReference>
<gene>
    <name evidence="1" type="ORF">109_032</name>
</gene>
<accession>A0AAX4B0C2</accession>
<evidence type="ECO:0008006" key="3">
    <source>
        <dbReference type="Google" id="ProtNLM"/>
    </source>
</evidence>